<dbReference type="InterPro" id="IPR010610">
    <property type="entry name" value="EryCIII-like_C"/>
</dbReference>
<keyword evidence="1" id="KW-0808">Transferase</keyword>
<gene>
    <name evidence="3" type="ORF">AB5J58_15965</name>
</gene>
<dbReference type="GO" id="GO:0016758">
    <property type="term" value="F:hexosyltransferase activity"/>
    <property type="evidence" value="ECO:0007669"/>
    <property type="project" value="UniProtKB-ARBA"/>
</dbReference>
<accession>A0AB39M618</accession>
<reference evidence="3" key="1">
    <citation type="submission" date="2024-07" db="EMBL/GenBank/DDBJ databases">
        <authorList>
            <person name="Yu S.T."/>
        </authorList>
    </citation>
    <scope>NUCLEOTIDE SEQUENCE</scope>
    <source>
        <strain evidence="3">R08</strain>
    </source>
</reference>
<organism evidence="3">
    <name type="scientific">Streptomyces sp. R08</name>
    <dbReference type="NCBI Taxonomy" id="3238624"/>
    <lineage>
        <taxon>Bacteria</taxon>
        <taxon>Bacillati</taxon>
        <taxon>Actinomycetota</taxon>
        <taxon>Actinomycetes</taxon>
        <taxon>Kitasatosporales</taxon>
        <taxon>Streptomycetaceae</taxon>
        <taxon>Streptomyces</taxon>
    </lineage>
</organism>
<evidence type="ECO:0000256" key="1">
    <source>
        <dbReference type="ARBA" id="ARBA00022679"/>
    </source>
</evidence>
<evidence type="ECO:0000259" key="2">
    <source>
        <dbReference type="Pfam" id="PF06722"/>
    </source>
</evidence>
<dbReference type="InterPro" id="IPR002213">
    <property type="entry name" value="UDP_glucos_trans"/>
</dbReference>
<feature type="domain" description="Erythromycin biosynthesis protein CIII-like C-terminal" evidence="2">
    <location>
        <begin position="292"/>
        <end position="397"/>
    </location>
</feature>
<dbReference type="PANTHER" id="PTHR48050:SF13">
    <property type="entry name" value="STEROL 3-BETA-GLUCOSYLTRANSFERASE UGT80A2"/>
    <property type="match status" value="1"/>
</dbReference>
<dbReference type="CDD" id="cd03784">
    <property type="entry name" value="GT1_Gtf-like"/>
    <property type="match status" value="1"/>
</dbReference>
<name>A0AB39M618_9ACTN</name>
<dbReference type="EMBL" id="CP163431">
    <property type="protein sequence ID" value="XDQ01603.1"/>
    <property type="molecule type" value="Genomic_DNA"/>
</dbReference>
<dbReference type="InterPro" id="IPR050426">
    <property type="entry name" value="Glycosyltransferase_28"/>
</dbReference>
<protein>
    <submittedName>
        <fullName evidence="3">Glycosyltransferase</fullName>
    </submittedName>
</protein>
<dbReference type="AlphaFoldDB" id="A0AB39M618"/>
<sequence length="413" mass="43901">MRVLLTTWGSRGDVEPLAGLASRLLELGAEVRVCAPPDEEFVELLARAGVPLTPLGPSVRSVVNGAKPPSAARAFELAPELVAARYETLTKAAEGCDVLLATGLMPAGARSVAEKLGIRYVLACFHTAGLPSSKYPPLSRPGHASSPEESDIKALWEQDAQRVNALYGEAENRHRAEIGLPPVENVRDYVFTDRPWLAADPVLFPWQDHTDLDVVVTGPWILPDERPLPADLETFLDAGEEPVYVGFGSMALRTSPDLARVAIEAVRAQGRRVLLARGWADLAAIDDRDDCFVVGEVNQQALFRRVAAVMHHGGAGTTTTAALAGVPQLVVPQIADQPYWAAGVANLGIGVAHAGPTPTYDSLTAALTTVLDPGTRARARALSADGTIRTDGTTVAAKMLLDTVSEERPATRA</sequence>
<dbReference type="SUPFAM" id="SSF53756">
    <property type="entry name" value="UDP-Glycosyltransferase/glycogen phosphorylase"/>
    <property type="match status" value="1"/>
</dbReference>
<dbReference type="FunFam" id="3.40.50.2000:FF:000009">
    <property type="entry name" value="Sterol 3-beta-glucosyltransferase UGT80A2"/>
    <property type="match status" value="1"/>
</dbReference>
<dbReference type="Pfam" id="PF06722">
    <property type="entry name" value="EryCIII-like_C"/>
    <property type="match status" value="1"/>
</dbReference>
<dbReference type="RefSeq" id="WP_369187958.1">
    <property type="nucleotide sequence ID" value="NZ_CP163431.1"/>
</dbReference>
<dbReference type="Gene3D" id="3.40.50.2000">
    <property type="entry name" value="Glycogen Phosphorylase B"/>
    <property type="match status" value="2"/>
</dbReference>
<dbReference type="PANTHER" id="PTHR48050">
    <property type="entry name" value="STEROL 3-BETA-GLUCOSYLTRANSFERASE"/>
    <property type="match status" value="1"/>
</dbReference>
<dbReference type="GO" id="GO:0008194">
    <property type="term" value="F:UDP-glycosyltransferase activity"/>
    <property type="evidence" value="ECO:0007669"/>
    <property type="project" value="InterPro"/>
</dbReference>
<dbReference type="GO" id="GO:0017000">
    <property type="term" value="P:antibiotic biosynthetic process"/>
    <property type="evidence" value="ECO:0007669"/>
    <property type="project" value="UniProtKB-ARBA"/>
</dbReference>
<proteinExistence type="predicted"/>
<evidence type="ECO:0000313" key="3">
    <source>
        <dbReference type="EMBL" id="XDQ01603.1"/>
    </source>
</evidence>